<reference evidence="3" key="1">
    <citation type="submission" date="2016-10" db="EMBL/GenBank/DDBJ databases">
        <authorList>
            <person name="Varghese N."/>
            <person name="Submissions S."/>
        </authorList>
    </citation>
    <scope>NUCLEOTIDE SEQUENCE [LARGE SCALE GENOMIC DNA]</scope>
    <source>
        <strain evidence="3">CGMCC 1.11012</strain>
    </source>
</reference>
<dbReference type="EMBL" id="FNDX01000025">
    <property type="protein sequence ID" value="SDJ84288.1"/>
    <property type="molecule type" value="Genomic_DNA"/>
</dbReference>
<gene>
    <name evidence="2" type="ORF">SAMN05216192_12558</name>
</gene>
<organism evidence="2 3">
    <name type="scientific">Paenibacillus typhae</name>
    <dbReference type="NCBI Taxonomy" id="1174501"/>
    <lineage>
        <taxon>Bacteria</taxon>
        <taxon>Bacillati</taxon>
        <taxon>Bacillota</taxon>
        <taxon>Bacilli</taxon>
        <taxon>Bacillales</taxon>
        <taxon>Paenibacillaceae</taxon>
        <taxon>Paenibacillus</taxon>
    </lineage>
</organism>
<dbReference type="OrthoDB" id="7351206at2"/>
<evidence type="ECO:0000313" key="3">
    <source>
        <dbReference type="Proteomes" id="UP000199050"/>
    </source>
</evidence>
<feature type="domain" description="DUF488" evidence="1">
    <location>
        <begin position="21"/>
        <end position="124"/>
    </location>
</feature>
<dbReference type="InterPro" id="IPR054495">
    <property type="entry name" value="DUF488-N3a"/>
</dbReference>
<dbReference type="Pfam" id="PF22751">
    <property type="entry name" value="DUF488-N3a"/>
    <property type="match status" value="1"/>
</dbReference>
<protein>
    <recommendedName>
        <fullName evidence="1">DUF488 domain-containing protein</fullName>
    </recommendedName>
</protein>
<dbReference type="STRING" id="1174501.SAMN05216192_12558"/>
<evidence type="ECO:0000313" key="2">
    <source>
        <dbReference type="EMBL" id="SDJ84288.1"/>
    </source>
</evidence>
<proteinExistence type="predicted"/>
<evidence type="ECO:0000259" key="1">
    <source>
        <dbReference type="Pfam" id="PF22751"/>
    </source>
</evidence>
<dbReference type="AlphaFoldDB" id="A0A1G8X0W2"/>
<dbReference type="Proteomes" id="UP000199050">
    <property type="component" value="Unassembled WGS sequence"/>
</dbReference>
<dbReference type="RefSeq" id="WP_090716482.1">
    <property type="nucleotide sequence ID" value="NZ_CBCSKY010000028.1"/>
</dbReference>
<sequence length="141" mass="16457">MNPKGKVFTSNPVGLKKINFDADILLITRAGYEIAGAEIVRDLSPSSDLFHTYLNQWKDRPGDEWWSEYESRFLIELKSNAKLNALRDVYKRLLRGKNVVLVCFCKDHRYCHRKLVGEFFEQYGVEVQELNPITVEQITLF</sequence>
<accession>A0A1G8X0W2</accession>
<name>A0A1G8X0W2_9BACL</name>
<keyword evidence="3" id="KW-1185">Reference proteome</keyword>